<organism evidence="5 6">
    <name type="scientific">Acidipropionibacterium jensenii</name>
    <dbReference type="NCBI Taxonomy" id="1749"/>
    <lineage>
        <taxon>Bacteria</taxon>
        <taxon>Bacillati</taxon>
        <taxon>Actinomycetota</taxon>
        <taxon>Actinomycetes</taxon>
        <taxon>Propionibacteriales</taxon>
        <taxon>Propionibacteriaceae</taxon>
        <taxon>Acidipropionibacterium</taxon>
    </lineage>
</organism>
<dbReference type="Proteomes" id="UP000277858">
    <property type="component" value="Chromosome"/>
</dbReference>
<dbReference type="GeneID" id="82886106"/>
<dbReference type="RefSeq" id="WP_197720477.1">
    <property type="nucleotide sequence ID" value="NZ_CP040635.1"/>
</dbReference>
<dbReference type="CDD" id="cd00090">
    <property type="entry name" value="HTH_ARSR"/>
    <property type="match status" value="1"/>
</dbReference>
<accession>A0A448P1A6</accession>
<evidence type="ECO:0000313" key="5">
    <source>
        <dbReference type="EMBL" id="VEI03960.1"/>
    </source>
</evidence>
<keyword evidence="2" id="KW-0238">DNA-binding</keyword>
<dbReference type="InterPro" id="IPR036388">
    <property type="entry name" value="WH-like_DNA-bd_sf"/>
</dbReference>
<dbReference type="PANTHER" id="PTHR43132:SF6">
    <property type="entry name" value="HTH-TYPE TRANSCRIPTIONAL REPRESSOR CZRA"/>
    <property type="match status" value="1"/>
</dbReference>
<dbReference type="Pfam" id="PF01022">
    <property type="entry name" value="HTH_5"/>
    <property type="match status" value="1"/>
</dbReference>
<keyword evidence="6" id="KW-1185">Reference proteome</keyword>
<feature type="domain" description="HTH arsR-type" evidence="4">
    <location>
        <begin position="3"/>
        <end position="97"/>
    </location>
</feature>
<reference evidence="5 6" key="1">
    <citation type="submission" date="2018-12" db="EMBL/GenBank/DDBJ databases">
        <authorList>
            <consortium name="Pathogen Informatics"/>
        </authorList>
    </citation>
    <scope>NUCLEOTIDE SEQUENCE [LARGE SCALE GENOMIC DNA]</scope>
    <source>
        <strain evidence="5 6">NCTC13652</strain>
    </source>
</reference>
<keyword evidence="3" id="KW-0804">Transcription</keyword>
<dbReference type="PRINTS" id="PR00778">
    <property type="entry name" value="HTHARSR"/>
</dbReference>
<evidence type="ECO:0000259" key="4">
    <source>
        <dbReference type="PROSITE" id="PS50987"/>
    </source>
</evidence>
<dbReference type="GO" id="GO:0003700">
    <property type="term" value="F:DNA-binding transcription factor activity"/>
    <property type="evidence" value="ECO:0007669"/>
    <property type="project" value="InterPro"/>
</dbReference>
<dbReference type="InterPro" id="IPR001845">
    <property type="entry name" value="HTH_ArsR_DNA-bd_dom"/>
</dbReference>
<dbReference type="GO" id="GO:0003677">
    <property type="term" value="F:DNA binding"/>
    <property type="evidence" value="ECO:0007669"/>
    <property type="project" value="UniProtKB-KW"/>
</dbReference>
<dbReference type="EMBL" id="LR134473">
    <property type="protein sequence ID" value="VEI03960.1"/>
    <property type="molecule type" value="Genomic_DNA"/>
</dbReference>
<evidence type="ECO:0000256" key="2">
    <source>
        <dbReference type="ARBA" id="ARBA00023125"/>
    </source>
</evidence>
<evidence type="ECO:0000256" key="3">
    <source>
        <dbReference type="ARBA" id="ARBA00023163"/>
    </source>
</evidence>
<evidence type="ECO:0000313" key="6">
    <source>
        <dbReference type="Proteomes" id="UP000277858"/>
    </source>
</evidence>
<proteinExistence type="predicted"/>
<name>A0A448P1A6_9ACTN</name>
<dbReference type="InterPro" id="IPR051011">
    <property type="entry name" value="Metal_resp_trans_reg"/>
</dbReference>
<dbReference type="NCBIfam" id="NF033788">
    <property type="entry name" value="HTH_metalloreg"/>
    <property type="match status" value="1"/>
</dbReference>
<dbReference type="PANTHER" id="PTHR43132">
    <property type="entry name" value="ARSENICAL RESISTANCE OPERON REPRESSOR ARSR-RELATED"/>
    <property type="match status" value="1"/>
</dbReference>
<dbReference type="SMART" id="SM00418">
    <property type="entry name" value="HTH_ARSR"/>
    <property type="match status" value="1"/>
</dbReference>
<dbReference type="AlphaFoldDB" id="A0A448P1A6"/>
<dbReference type="PROSITE" id="PS50987">
    <property type="entry name" value="HTH_ARSR_2"/>
    <property type="match status" value="1"/>
</dbReference>
<sequence length="161" mass="17942">MRSEQHEIDEAVRLFRALGNASRIRLLLALMEQPQSVSDLAVTVGLTQPLTSQYLRVLADRGLVSSTRQGRAVIYQVADRHVVHVLEDALTHVSETAPDITTHDTKKEDTMATIEAHAEHTLAEHTHGPNCGHKAVQHGDHTDYLHDGHLHALHGDHYDEH</sequence>
<protein>
    <submittedName>
        <fullName evidence="5">Transcriptional repressor smtB homolog</fullName>
    </submittedName>
</protein>
<dbReference type="InterPro" id="IPR011991">
    <property type="entry name" value="ArsR-like_HTH"/>
</dbReference>
<gene>
    <name evidence="5" type="primary">ziaR</name>
    <name evidence="5" type="ORF">NCTC13652_02178</name>
</gene>
<dbReference type="SUPFAM" id="SSF46785">
    <property type="entry name" value="Winged helix' DNA-binding domain"/>
    <property type="match status" value="1"/>
</dbReference>
<dbReference type="InterPro" id="IPR036390">
    <property type="entry name" value="WH_DNA-bd_sf"/>
</dbReference>
<dbReference type="STRING" id="1122997.GCA_000425285_00936"/>
<evidence type="ECO:0000256" key="1">
    <source>
        <dbReference type="ARBA" id="ARBA00023015"/>
    </source>
</evidence>
<dbReference type="Gene3D" id="1.10.10.10">
    <property type="entry name" value="Winged helix-like DNA-binding domain superfamily/Winged helix DNA-binding domain"/>
    <property type="match status" value="1"/>
</dbReference>
<keyword evidence="1" id="KW-0805">Transcription regulation</keyword>